<accession>A0AAU9KX46</accession>
<evidence type="ECO:0000313" key="2">
    <source>
        <dbReference type="Proteomes" id="UP001160483"/>
    </source>
</evidence>
<dbReference type="PANTHER" id="PTHR34072">
    <property type="entry name" value="ENZYMATIC POLYPROTEIN-RELATED"/>
    <property type="match status" value="1"/>
</dbReference>
<reference evidence="1" key="1">
    <citation type="submission" date="2021-11" db="EMBL/GenBank/DDBJ databases">
        <authorList>
            <person name="Islam A."/>
            <person name="Islam S."/>
            <person name="Flora M.S."/>
            <person name="Rahman M."/>
            <person name="Ziaur R.M."/>
            <person name="Epstein J.H."/>
            <person name="Hassan M."/>
            <person name="Klassen M."/>
            <person name="Woodard K."/>
            <person name="Webb A."/>
            <person name="Webby R.J."/>
            <person name="El Zowalaty M.E."/>
        </authorList>
    </citation>
    <scope>NUCLEOTIDE SEQUENCE</scope>
    <source>
        <strain evidence="1">Pbs3</strain>
    </source>
</reference>
<dbReference type="InterPro" id="IPR043502">
    <property type="entry name" value="DNA/RNA_pol_sf"/>
</dbReference>
<dbReference type="SUPFAM" id="SSF56672">
    <property type="entry name" value="DNA/RNA polymerases"/>
    <property type="match status" value="1"/>
</dbReference>
<sequence length="141" mass="15787">MMPDTSKLFHVVCDASSFAIECALMHCEDEGRECLRVYLLGEKMFSVYLDHASLRTAVNTPSVARWLSFFSEYNFVVFYKPGKNNIRADALCLRPSYDLRRDMGHQPGNADDEDDDMCLCCIKLGLNAMVSAPAVNLGSDC</sequence>
<dbReference type="Proteomes" id="UP001160483">
    <property type="component" value="Unassembled WGS sequence"/>
</dbReference>
<dbReference type="AlphaFoldDB" id="A0AAU9KX46"/>
<proteinExistence type="predicted"/>
<name>A0AAU9KX46_9STRA</name>
<gene>
    <name evidence="1" type="ORF">PBS003_LOCUS286</name>
</gene>
<dbReference type="PANTHER" id="PTHR34072:SF56">
    <property type="entry name" value="REVERSE TRANSCRIPTASE_RETROTRANSPOSON-DERIVED PROTEIN RNASE H-LIKE DOMAIN-CONTAINING PROTEIN"/>
    <property type="match status" value="1"/>
</dbReference>
<evidence type="ECO:0000313" key="1">
    <source>
        <dbReference type="EMBL" id="CAH0473383.1"/>
    </source>
</evidence>
<comment type="caution">
    <text evidence="1">The sequence shown here is derived from an EMBL/GenBank/DDBJ whole genome shotgun (WGS) entry which is preliminary data.</text>
</comment>
<evidence type="ECO:0008006" key="3">
    <source>
        <dbReference type="Google" id="ProtNLM"/>
    </source>
</evidence>
<protein>
    <recommendedName>
        <fullName evidence="3">Reverse transcriptase RNase H-like domain-containing protein</fullName>
    </recommendedName>
</protein>
<organism evidence="1 2">
    <name type="scientific">Peronospora belbahrii</name>
    <dbReference type="NCBI Taxonomy" id="622444"/>
    <lineage>
        <taxon>Eukaryota</taxon>
        <taxon>Sar</taxon>
        <taxon>Stramenopiles</taxon>
        <taxon>Oomycota</taxon>
        <taxon>Peronosporomycetes</taxon>
        <taxon>Peronosporales</taxon>
        <taxon>Peronosporaceae</taxon>
        <taxon>Peronospora</taxon>
    </lineage>
</organism>
<dbReference type="EMBL" id="CAKKTJ010000038">
    <property type="protein sequence ID" value="CAH0473383.1"/>
    <property type="molecule type" value="Genomic_DNA"/>
</dbReference>